<comment type="catalytic activity">
    <reaction evidence="4">
        <text>a 5'-end triphospho-ribonucleoside in mRNA + H2O = a 5'-end phospho-ribonucleoside in mRNA + diphosphate + H(+)</text>
        <dbReference type="Rhea" id="RHEA:78683"/>
        <dbReference type="Rhea" id="RHEA-COMP:15692"/>
        <dbReference type="Rhea" id="RHEA-COMP:17164"/>
        <dbReference type="ChEBI" id="CHEBI:15377"/>
        <dbReference type="ChEBI" id="CHEBI:15378"/>
        <dbReference type="ChEBI" id="CHEBI:33019"/>
        <dbReference type="ChEBI" id="CHEBI:138282"/>
        <dbReference type="ChEBI" id="CHEBI:167618"/>
    </reaction>
    <physiologicalReaction direction="left-to-right" evidence="4">
        <dbReference type="Rhea" id="RHEA:78684"/>
    </physiologicalReaction>
</comment>
<dbReference type="EC" id="3.6.1.-" evidence="6"/>
<name>A0A9W8M017_9FUNG</name>
<keyword evidence="6" id="KW-0479">Metal-binding</keyword>
<keyword evidence="10" id="KW-1185">Reference proteome</keyword>
<evidence type="ECO:0000256" key="4">
    <source>
        <dbReference type="ARBA" id="ARBA00044692"/>
    </source>
</evidence>
<gene>
    <name evidence="9" type="primary">RAI1</name>
    <name evidence="9" type="ORF">IWW36_003467</name>
</gene>
<evidence type="ECO:0000256" key="7">
    <source>
        <dbReference type="SAM" id="MobiDB-lite"/>
    </source>
</evidence>
<dbReference type="GO" id="GO:0005634">
    <property type="term" value="C:nucleus"/>
    <property type="evidence" value="ECO:0007669"/>
    <property type="project" value="UniProtKB-SubCell"/>
</dbReference>
<evidence type="ECO:0000256" key="6">
    <source>
        <dbReference type="RuleBase" id="RU367113"/>
    </source>
</evidence>
<dbReference type="InterPro" id="IPR039039">
    <property type="entry name" value="RAI1-like_fam"/>
</dbReference>
<comment type="similarity">
    <text evidence="2 6">Belongs to the DXO/Dom3Z family.</text>
</comment>
<comment type="cofactor">
    <cofactor evidence="1 6">
        <name>a divalent metal cation</name>
        <dbReference type="ChEBI" id="CHEBI:60240"/>
    </cofactor>
</comment>
<dbReference type="InterPro" id="IPR013961">
    <property type="entry name" value="RAI1"/>
</dbReference>
<dbReference type="GO" id="GO:0000956">
    <property type="term" value="P:nuclear-transcribed mRNA catabolic process"/>
    <property type="evidence" value="ECO:0007669"/>
    <property type="project" value="TreeGrafter"/>
</dbReference>
<protein>
    <recommendedName>
        <fullName evidence="6">Decapping nuclease</fullName>
        <ecNumber evidence="6">3.6.1.-</ecNumber>
    </recommendedName>
</protein>
<sequence>MSEGTQPLSRKRRLSDSSTDTEPDQAKLPRREVKMRRAIASFALHPLSKYRLACPPYKEPRELLSFSYDKTRSIRMDNRELKYYCQPCLSPPPSLFKGFSEQVCRDHTINEHINGLASALSHLRQTKPPAGQRDTEADFVLYRGMLTRIFVTPFSLREAWSMNATRIGKTIFIEDNVTEDKLADRLGSSEAHRLMMFSGYKFETLSVIDAPPKSLTHEQLQAKLDERQSVVVNTNSEYCSVFRTKLGAHSIISGAEVDCIDQAKPAEFPNRYYRELKTSRILDSEKAQTSFNRFKLLKFWAQSFIAGIPVVTVGFRDDEGRLVQVRDFKTREMPRMVRDKPRMWEANVCMNFADQLLQFIKQNVVAEGPEIQYRIQFDPNAAQVQL</sequence>
<dbReference type="AlphaFoldDB" id="A0A9W8M017"/>
<keyword evidence="6" id="KW-0540">Nuclease</keyword>
<comment type="catalytic activity">
    <reaction evidence="5">
        <text>a 5'-end NAD(+)-phospho-ribonucleoside in mRNA + H2O = a 5'-end phospho-ribonucleoside in mRNA + NAD(+) + H(+)</text>
        <dbReference type="Rhea" id="RHEA:60880"/>
        <dbReference type="Rhea" id="RHEA-COMP:15692"/>
        <dbReference type="Rhea" id="RHEA-COMP:15698"/>
        <dbReference type="ChEBI" id="CHEBI:15377"/>
        <dbReference type="ChEBI" id="CHEBI:15378"/>
        <dbReference type="ChEBI" id="CHEBI:57540"/>
        <dbReference type="ChEBI" id="CHEBI:138282"/>
        <dbReference type="ChEBI" id="CHEBI:144029"/>
    </reaction>
    <physiologicalReaction direction="left-to-right" evidence="5">
        <dbReference type="Rhea" id="RHEA:60881"/>
    </physiologicalReaction>
</comment>
<dbReference type="GO" id="GO:0046872">
    <property type="term" value="F:metal ion binding"/>
    <property type="evidence" value="ECO:0007669"/>
    <property type="project" value="UniProtKB-KW"/>
</dbReference>
<feature type="domain" description="RAI1-like" evidence="8">
    <location>
        <begin position="58"/>
        <end position="382"/>
    </location>
</feature>
<keyword evidence="9" id="KW-0255">Endonuclease</keyword>
<organism evidence="9 10">
    <name type="scientific">Coemansia brasiliensis</name>
    <dbReference type="NCBI Taxonomy" id="2650707"/>
    <lineage>
        <taxon>Eukaryota</taxon>
        <taxon>Fungi</taxon>
        <taxon>Fungi incertae sedis</taxon>
        <taxon>Zoopagomycota</taxon>
        <taxon>Kickxellomycotina</taxon>
        <taxon>Kickxellomycetes</taxon>
        <taxon>Kickxellales</taxon>
        <taxon>Kickxellaceae</taxon>
        <taxon>Coemansia</taxon>
    </lineage>
</organism>
<evidence type="ECO:0000256" key="2">
    <source>
        <dbReference type="ARBA" id="ARBA00006562"/>
    </source>
</evidence>
<dbReference type="PANTHER" id="PTHR12395:SF9">
    <property type="entry name" value="DECAPPING AND EXORIBONUCLEASE PROTEIN"/>
    <property type="match status" value="1"/>
</dbReference>
<keyword evidence="6" id="KW-0547">Nucleotide-binding</keyword>
<comment type="subcellular location">
    <subcellularLocation>
        <location evidence="6">Nucleus</location>
    </subcellularLocation>
</comment>
<evidence type="ECO:0000256" key="5">
    <source>
        <dbReference type="ARBA" id="ARBA00048124"/>
    </source>
</evidence>
<dbReference type="EMBL" id="JANBUW010000206">
    <property type="protein sequence ID" value="KAJ2848147.1"/>
    <property type="molecule type" value="Genomic_DNA"/>
</dbReference>
<feature type="region of interest" description="Disordered" evidence="7">
    <location>
        <begin position="1"/>
        <end position="30"/>
    </location>
</feature>
<evidence type="ECO:0000256" key="3">
    <source>
        <dbReference type="ARBA" id="ARBA00044676"/>
    </source>
</evidence>
<keyword evidence="6" id="KW-0694">RNA-binding</keyword>
<evidence type="ECO:0000313" key="10">
    <source>
        <dbReference type="Proteomes" id="UP001139887"/>
    </source>
</evidence>
<dbReference type="GO" id="GO:0034353">
    <property type="term" value="F:mRNA 5'-diphosphatase activity"/>
    <property type="evidence" value="ECO:0007669"/>
    <property type="project" value="TreeGrafter"/>
</dbReference>
<comment type="function">
    <text evidence="6">Decapping enzyme for NAD-capped RNAs: specifically hydrolyzes the nicotinamide adenine dinucleotide (NAD) cap from a subset of RNAs by removing the entire NAD moiety from the 5'-end of an NAD-capped RNA.</text>
</comment>
<feature type="non-terminal residue" evidence="9">
    <location>
        <position position="386"/>
    </location>
</feature>
<accession>A0A9W8M017</accession>
<dbReference type="Proteomes" id="UP001139887">
    <property type="component" value="Unassembled WGS sequence"/>
</dbReference>
<comment type="catalytic activity">
    <reaction evidence="3">
        <text>a 5'-end (N(7)-methyl 5'-triphosphoguanosine)-ribonucleoside-ribonucleotide in mRNA + H2O = a (N(7)-methyl 5'-triphosphoguanosine)-nucleoside + a 5'-end phospho-ribonucleoside in mRNA + H(+)</text>
        <dbReference type="Rhea" id="RHEA:66928"/>
        <dbReference type="Rhea" id="RHEA-COMP:15692"/>
        <dbReference type="Rhea" id="RHEA-COMP:17313"/>
        <dbReference type="ChEBI" id="CHEBI:15377"/>
        <dbReference type="ChEBI" id="CHEBI:15378"/>
        <dbReference type="ChEBI" id="CHEBI:138282"/>
        <dbReference type="ChEBI" id="CHEBI:172876"/>
        <dbReference type="ChEBI" id="CHEBI:172877"/>
    </reaction>
    <physiologicalReaction direction="left-to-right" evidence="3">
        <dbReference type="Rhea" id="RHEA:66929"/>
    </physiologicalReaction>
</comment>
<comment type="caution">
    <text evidence="9">The sequence shown here is derived from an EMBL/GenBank/DDBJ whole genome shotgun (WGS) entry which is preliminary data.</text>
</comment>
<keyword evidence="6" id="KW-0539">Nucleus</keyword>
<proteinExistence type="inferred from homology"/>
<dbReference type="OrthoDB" id="5853397at2759"/>
<evidence type="ECO:0000259" key="8">
    <source>
        <dbReference type="Pfam" id="PF08652"/>
    </source>
</evidence>
<dbReference type="GO" id="GO:0005829">
    <property type="term" value="C:cytosol"/>
    <property type="evidence" value="ECO:0007669"/>
    <property type="project" value="TreeGrafter"/>
</dbReference>
<dbReference type="GO" id="GO:0000166">
    <property type="term" value="F:nucleotide binding"/>
    <property type="evidence" value="ECO:0007669"/>
    <property type="project" value="UniProtKB-KW"/>
</dbReference>
<dbReference type="GO" id="GO:0003723">
    <property type="term" value="F:RNA binding"/>
    <property type="evidence" value="ECO:0007669"/>
    <property type="project" value="UniProtKB-KW"/>
</dbReference>
<dbReference type="PANTHER" id="PTHR12395">
    <property type="entry name" value="DOM-3 RELATED"/>
    <property type="match status" value="1"/>
</dbReference>
<dbReference type="GO" id="GO:0110155">
    <property type="term" value="P:NAD-cap decapping"/>
    <property type="evidence" value="ECO:0007669"/>
    <property type="project" value="TreeGrafter"/>
</dbReference>
<reference evidence="9" key="1">
    <citation type="submission" date="2022-07" db="EMBL/GenBank/DDBJ databases">
        <title>Phylogenomic reconstructions and comparative analyses of Kickxellomycotina fungi.</title>
        <authorList>
            <person name="Reynolds N.K."/>
            <person name="Stajich J.E."/>
            <person name="Barry K."/>
            <person name="Grigoriev I.V."/>
            <person name="Crous P."/>
            <person name="Smith M.E."/>
        </authorList>
    </citation>
    <scope>NUCLEOTIDE SEQUENCE</scope>
    <source>
        <strain evidence="9">NRRL 1566</strain>
    </source>
</reference>
<evidence type="ECO:0000313" key="9">
    <source>
        <dbReference type="EMBL" id="KAJ2848147.1"/>
    </source>
</evidence>
<evidence type="ECO:0000256" key="1">
    <source>
        <dbReference type="ARBA" id="ARBA00001968"/>
    </source>
</evidence>
<keyword evidence="6" id="KW-0378">Hydrolase</keyword>
<dbReference type="Pfam" id="PF08652">
    <property type="entry name" value="RAI1"/>
    <property type="match status" value="1"/>
</dbReference>
<dbReference type="GO" id="GO:0004519">
    <property type="term" value="F:endonuclease activity"/>
    <property type="evidence" value="ECO:0007669"/>
    <property type="project" value="UniProtKB-KW"/>
</dbReference>